<gene>
    <name evidence="2" type="ORF">HC352_05430</name>
</gene>
<evidence type="ECO:0000313" key="2">
    <source>
        <dbReference type="EMBL" id="QJC21996.1"/>
    </source>
</evidence>
<dbReference type="EMBL" id="CP050804">
    <property type="protein sequence ID" value="QJC21996.1"/>
    <property type="molecule type" value="Genomic_DNA"/>
</dbReference>
<dbReference type="KEGG" id="arca:HC352_05430"/>
<keyword evidence="1" id="KW-0472">Membrane</keyword>
<name>A0A6H2ELP7_9ACTO</name>
<dbReference type="AlphaFoldDB" id="A0A6H2ELP7"/>
<keyword evidence="1" id="KW-0812">Transmembrane</keyword>
<evidence type="ECO:0000256" key="1">
    <source>
        <dbReference type="SAM" id="Phobius"/>
    </source>
</evidence>
<keyword evidence="1" id="KW-1133">Transmembrane helix</keyword>
<evidence type="ECO:0008006" key="4">
    <source>
        <dbReference type="Google" id="ProtNLM"/>
    </source>
</evidence>
<organism evidence="2 3">
    <name type="scientific">Arcanobacterium buesumense</name>
    <dbReference type="NCBI Taxonomy" id="2722751"/>
    <lineage>
        <taxon>Bacteria</taxon>
        <taxon>Bacillati</taxon>
        <taxon>Actinomycetota</taxon>
        <taxon>Actinomycetes</taxon>
        <taxon>Actinomycetales</taxon>
        <taxon>Actinomycetaceae</taxon>
        <taxon>Arcanobacterium</taxon>
    </lineage>
</organism>
<evidence type="ECO:0000313" key="3">
    <source>
        <dbReference type="Proteomes" id="UP000502298"/>
    </source>
</evidence>
<dbReference type="RefSeq" id="WP_168917930.1">
    <property type="nucleotide sequence ID" value="NZ_CP050804.1"/>
</dbReference>
<reference evidence="2 3" key="1">
    <citation type="submission" date="2020-03" db="EMBL/GenBank/DDBJ databases">
        <title>Complete genome of Arcanobacterium buesumensis sp. nov. strain 2701.</title>
        <authorList>
            <person name="Borowiak M."/>
            <person name="Alssahen M."/>
            <person name="Laemmler C."/>
            <person name="Malorny B."/>
            <person name="Hassan A."/>
            <person name="Prenger-Berninghoff E."/>
            <person name="Ploetz M."/>
            <person name="Abdulmawjood A."/>
        </authorList>
    </citation>
    <scope>NUCLEOTIDE SEQUENCE [LARGE SCALE GENOMIC DNA]</scope>
    <source>
        <strain evidence="2 3">2701</strain>
    </source>
</reference>
<accession>A0A6H2ELP7</accession>
<sequence length="145" mass="16553">MNELAANHPMLLGLGQFLAILGFIGASAWSNYKNMRESRKTSRKLAEMQEQTKELKNNHGSSLRDVADRIELKLSEHDGMMKQFQLTQNHTNDVVKSVSHQVGEVRRDLSNHAERITNVERSAGRNRESIERVTARFDALNDELH</sequence>
<dbReference type="Proteomes" id="UP000502298">
    <property type="component" value="Chromosome"/>
</dbReference>
<feature type="transmembrane region" description="Helical" evidence="1">
    <location>
        <begin position="12"/>
        <end position="32"/>
    </location>
</feature>
<keyword evidence="3" id="KW-1185">Reference proteome</keyword>
<proteinExistence type="predicted"/>
<protein>
    <recommendedName>
        <fullName evidence="4">DUF2746 domain-containing protein</fullName>
    </recommendedName>
</protein>